<gene>
    <name evidence="8" type="ORF">PV04_00894</name>
</gene>
<feature type="domain" description="Major facilitator superfamily (MFS) profile" evidence="7">
    <location>
        <begin position="51"/>
        <end position="468"/>
    </location>
</feature>
<accession>A0A0D2FW72</accession>
<feature type="transmembrane region" description="Helical" evidence="6">
    <location>
        <begin position="118"/>
        <end position="138"/>
    </location>
</feature>
<dbReference type="GO" id="GO:0016020">
    <property type="term" value="C:membrane"/>
    <property type="evidence" value="ECO:0007669"/>
    <property type="project" value="UniProtKB-SubCell"/>
</dbReference>
<evidence type="ECO:0000259" key="7">
    <source>
        <dbReference type="PROSITE" id="PS50850"/>
    </source>
</evidence>
<feature type="transmembrane region" description="Helical" evidence="6">
    <location>
        <begin position="285"/>
        <end position="306"/>
    </location>
</feature>
<dbReference type="PANTHER" id="PTHR43791">
    <property type="entry name" value="PERMEASE-RELATED"/>
    <property type="match status" value="1"/>
</dbReference>
<dbReference type="SUPFAM" id="SSF103473">
    <property type="entry name" value="MFS general substrate transporter"/>
    <property type="match status" value="1"/>
</dbReference>
<evidence type="ECO:0000256" key="5">
    <source>
        <dbReference type="ARBA" id="ARBA00023136"/>
    </source>
</evidence>
<dbReference type="InterPro" id="IPR020846">
    <property type="entry name" value="MFS_dom"/>
</dbReference>
<keyword evidence="4 6" id="KW-1133">Transmembrane helix</keyword>
<name>A0A0D2FW72_9EURO</name>
<sequence length="487" mass="54222">MASNKENVADFGDLQVHCVEEKGAYHEGETEQDPFTEAETRKILRKIDRRLLTVCGSLVAISLLDRGNLSNAYIAGMGRDLELTTGTRYSLIVLIFFAPYIAFQVPGAVVVKKLGPRWTLPAMTMAWGFLVIGFGFAQHWTTLVGLRILLGILEGGLFPGIIYLISLYYTRYEMAKRYAFNFLIGLVGSSFSGILAYAFIQMHGLSGLEAWRWIFVMEGILTCVIAGLAFVFLVGYPQRPKAWGFLTKDEMAWVITRIERDRRDAQTDQKFDLRKFLRPALDAQIWGYGLLYTCSTAPGYAVSYFLPMILNSRIGFGAGVSQILTTPPYIFAGIQMYTQAWWSDKYRLRSPVILVNVLESILGLCLLAWVEIPGVQLFSVFLITAGCNSTVPAVLSWQANNIRGHWTRTFCSATLTGMGAMGGIVGALTFRSQDFPTYYPGIYTALTCNAVITLVTISMVLYFRRQNKAADAGTTVIAGLEGFRYTL</sequence>
<feature type="transmembrane region" description="Helical" evidence="6">
    <location>
        <begin position="409"/>
        <end position="430"/>
    </location>
</feature>
<dbReference type="InterPro" id="IPR036259">
    <property type="entry name" value="MFS_trans_sf"/>
</dbReference>
<evidence type="ECO:0000313" key="9">
    <source>
        <dbReference type="Proteomes" id="UP000054266"/>
    </source>
</evidence>
<evidence type="ECO:0000256" key="1">
    <source>
        <dbReference type="ARBA" id="ARBA00004141"/>
    </source>
</evidence>
<keyword evidence="3 6" id="KW-0812">Transmembrane</keyword>
<feature type="transmembrane region" description="Helical" evidence="6">
    <location>
        <begin position="352"/>
        <end position="370"/>
    </location>
</feature>
<organism evidence="8 9">
    <name type="scientific">Phialophora macrospora</name>
    <dbReference type="NCBI Taxonomy" id="1851006"/>
    <lineage>
        <taxon>Eukaryota</taxon>
        <taxon>Fungi</taxon>
        <taxon>Dikarya</taxon>
        <taxon>Ascomycota</taxon>
        <taxon>Pezizomycotina</taxon>
        <taxon>Eurotiomycetes</taxon>
        <taxon>Chaetothyriomycetidae</taxon>
        <taxon>Chaetothyriales</taxon>
        <taxon>Herpotrichiellaceae</taxon>
        <taxon>Phialophora</taxon>
    </lineage>
</organism>
<feature type="transmembrane region" description="Helical" evidence="6">
    <location>
        <begin position="178"/>
        <end position="200"/>
    </location>
</feature>
<proteinExistence type="predicted"/>
<keyword evidence="9" id="KW-1185">Reference proteome</keyword>
<feature type="transmembrane region" description="Helical" evidence="6">
    <location>
        <begin position="312"/>
        <end position="331"/>
    </location>
</feature>
<reference evidence="8 9" key="1">
    <citation type="submission" date="2015-01" db="EMBL/GenBank/DDBJ databases">
        <title>The Genome Sequence of Capronia semiimmersa CBS27337.</title>
        <authorList>
            <consortium name="The Broad Institute Genomics Platform"/>
            <person name="Cuomo C."/>
            <person name="de Hoog S."/>
            <person name="Gorbushina A."/>
            <person name="Stielow B."/>
            <person name="Teixiera M."/>
            <person name="Abouelleil A."/>
            <person name="Chapman S.B."/>
            <person name="Priest M."/>
            <person name="Young S.K."/>
            <person name="Wortman J."/>
            <person name="Nusbaum C."/>
            <person name="Birren B."/>
        </authorList>
    </citation>
    <scope>NUCLEOTIDE SEQUENCE [LARGE SCALE GENOMIC DNA]</scope>
    <source>
        <strain evidence="8 9">CBS 27337</strain>
    </source>
</reference>
<dbReference type="PANTHER" id="PTHR43791:SF47">
    <property type="entry name" value="MAJOR FACILITATOR SUPERFAMILY (MFS) PROFILE DOMAIN-CONTAINING PROTEIN-RELATED"/>
    <property type="match status" value="1"/>
</dbReference>
<feature type="transmembrane region" description="Helical" evidence="6">
    <location>
        <begin position="376"/>
        <end position="397"/>
    </location>
</feature>
<feature type="transmembrane region" description="Helical" evidence="6">
    <location>
        <begin position="89"/>
        <end position="111"/>
    </location>
</feature>
<keyword evidence="2" id="KW-0813">Transport</keyword>
<feature type="transmembrane region" description="Helical" evidence="6">
    <location>
        <begin position="144"/>
        <end position="166"/>
    </location>
</feature>
<dbReference type="InterPro" id="IPR011701">
    <property type="entry name" value="MFS"/>
</dbReference>
<dbReference type="HOGENOM" id="CLU_001265_0_1_1"/>
<dbReference type="GO" id="GO:0022857">
    <property type="term" value="F:transmembrane transporter activity"/>
    <property type="evidence" value="ECO:0007669"/>
    <property type="project" value="InterPro"/>
</dbReference>
<dbReference type="EMBL" id="KN846956">
    <property type="protein sequence ID" value="KIW72718.1"/>
    <property type="molecule type" value="Genomic_DNA"/>
</dbReference>
<dbReference type="AlphaFoldDB" id="A0A0D2FW72"/>
<comment type="subcellular location">
    <subcellularLocation>
        <location evidence="1">Membrane</location>
        <topology evidence="1">Multi-pass membrane protein</topology>
    </subcellularLocation>
</comment>
<feature type="transmembrane region" description="Helical" evidence="6">
    <location>
        <begin position="212"/>
        <end position="236"/>
    </location>
</feature>
<dbReference type="Pfam" id="PF07690">
    <property type="entry name" value="MFS_1"/>
    <property type="match status" value="1"/>
</dbReference>
<evidence type="ECO:0000256" key="4">
    <source>
        <dbReference type="ARBA" id="ARBA00022989"/>
    </source>
</evidence>
<evidence type="ECO:0000313" key="8">
    <source>
        <dbReference type="EMBL" id="KIW72718.1"/>
    </source>
</evidence>
<dbReference type="Proteomes" id="UP000054266">
    <property type="component" value="Unassembled WGS sequence"/>
</dbReference>
<evidence type="ECO:0000256" key="2">
    <source>
        <dbReference type="ARBA" id="ARBA00022448"/>
    </source>
</evidence>
<evidence type="ECO:0000256" key="3">
    <source>
        <dbReference type="ARBA" id="ARBA00022692"/>
    </source>
</evidence>
<keyword evidence="5 6" id="KW-0472">Membrane</keyword>
<dbReference type="Gene3D" id="1.20.1250.20">
    <property type="entry name" value="MFS general substrate transporter like domains"/>
    <property type="match status" value="2"/>
</dbReference>
<feature type="transmembrane region" description="Helical" evidence="6">
    <location>
        <begin position="442"/>
        <end position="463"/>
    </location>
</feature>
<dbReference type="PROSITE" id="PS50850">
    <property type="entry name" value="MFS"/>
    <property type="match status" value="1"/>
</dbReference>
<feature type="transmembrane region" description="Helical" evidence="6">
    <location>
        <begin position="51"/>
        <end position="69"/>
    </location>
</feature>
<evidence type="ECO:0000256" key="6">
    <source>
        <dbReference type="SAM" id="Phobius"/>
    </source>
</evidence>
<protein>
    <recommendedName>
        <fullName evidence="7">Major facilitator superfamily (MFS) profile domain-containing protein</fullName>
    </recommendedName>
</protein>